<gene>
    <name evidence="3" type="ORF">AT9943_LOCUS21478</name>
</gene>
<evidence type="ECO:0000313" key="4">
    <source>
        <dbReference type="Proteomes" id="UP000516314"/>
    </source>
</evidence>
<feature type="compositionally biased region" description="Polar residues" evidence="1">
    <location>
        <begin position="167"/>
        <end position="180"/>
    </location>
</feature>
<feature type="region of interest" description="Disordered" evidence="1">
    <location>
        <begin position="167"/>
        <end position="189"/>
    </location>
</feature>
<evidence type="ECO:0000256" key="1">
    <source>
        <dbReference type="SAM" id="MobiDB-lite"/>
    </source>
</evidence>
<accession>A0A7G2FKV9</accession>
<organism evidence="3 4">
    <name type="scientific">Arabidopsis thaliana</name>
    <name type="common">Mouse-ear cress</name>
    <dbReference type="NCBI Taxonomy" id="3702"/>
    <lineage>
        <taxon>Eukaryota</taxon>
        <taxon>Viridiplantae</taxon>
        <taxon>Streptophyta</taxon>
        <taxon>Embryophyta</taxon>
        <taxon>Tracheophyta</taxon>
        <taxon>Spermatophyta</taxon>
        <taxon>Magnoliopsida</taxon>
        <taxon>eudicotyledons</taxon>
        <taxon>Gunneridae</taxon>
        <taxon>Pentapetalae</taxon>
        <taxon>rosids</taxon>
        <taxon>malvids</taxon>
        <taxon>Brassicales</taxon>
        <taxon>Brassicaceae</taxon>
        <taxon>Camelineae</taxon>
        <taxon>Arabidopsis</taxon>
    </lineage>
</organism>
<evidence type="ECO:0000259" key="2">
    <source>
        <dbReference type="Pfam" id="PF05678"/>
    </source>
</evidence>
<dbReference type="AlphaFoldDB" id="A0A7G2FKV9"/>
<dbReference type="Pfam" id="PF05678">
    <property type="entry name" value="VQ"/>
    <property type="match status" value="1"/>
</dbReference>
<protein>
    <submittedName>
        <fullName evidence="3">(thale cress) hypothetical protein</fullName>
    </submittedName>
</protein>
<reference evidence="3 4" key="1">
    <citation type="submission" date="2020-09" db="EMBL/GenBank/DDBJ databases">
        <authorList>
            <person name="Ashkenazy H."/>
        </authorList>
    </citation>
    <scope>NUCLEOTIDE SEQUENCE [LARGE SCALE GENOMIC DNA]</scope>
    <source>
        <strain evidence="4">cv. Cdm-0</strain>
    </source>
</reference>
<proteinExistence type="predicted"/>
<feature type="domain" description="VQ" evidence="2">
    <location>
        <begin position="149"/>
        <end position="171"/>
    </location>
</feature>
<dbReference type="EMBL" id="LR881470">
    <property type="protein sequence ID" value="CAD5334158.1"/>
    <property type="molecule type" value="Genomic_DNA"/>
</dbReference>
<sequence>MSLNCLSCQALPRTDSNKDVDLSGPGPPRVEINNVLGKTCCVNPIGGRNWSGNLSPRIYEKIGRPGSSLAHKMKKVKKIHHVRLSGPVGSSPSNVPTRPEQPKLSNRGNDNHNNDHHHHHHLGVNKMGKNIRKDPPNQQNQQQNPQALVYNINKTDFRSIVQQLTGLGSTSSVNPPQTNHPKPPNSRLVKVRPAPLTQLNHPPPLPPPPPPVQSVPIASEPVQPVNQFSSNPAESPISAYMRYLIESSPVGNRVQPQNQNPVQPSTGLFQSHQTGPNPMSFQSPASQFALSPQPRSPFPLFSPNFAFSPRFLGGSNESLPPPSPGFFFPLLSPLWKNQ</sequence>
<dbReference type="InterPro" id="IPR008889">
    <property type="entry name" value="VQ"/>
</dbReference>
<evidence type="ECO:0000313" key="3">
    <source>
        <dbReference type="EMBL" id="CAD5334158.1"/>
    </source>
</evidence>
<dbReference type="InterPro" id="IPR039612">
    <property type="entry name" value="VQ_5/9/14"/>
</dbReference>
<dbReference type="PANTHER" id="PTHR33783">
    <property type="entry name" value="PROTEIN HAIKU1"/>
    <property type="match status" value="1"/>
</dbReference>
<dbReference type="PANTHER" id="PTHR33783:SF3">
    <property type="entry name" value="VQ DOMAIN-CONTAINING PROTEIN"/>
    <property type="match status" value="1"/>
</dbReference>
<dbReference type="Proteomes" id="UP000516314">
    <property type="component" value="Chromosome 5"/>
</dbReference>
<feature type="region of interest" description="Disordered" evidence="1">
    <location>
        <begin position="83"/>
        <end position="144"/>
    </location>
</feature>
<feature type="compositionally biased region" description="Low complexity" evidence="1">
    <location>
        <begin position="85"/>
        <end position="96"/>
    </location>
</feature>
<name>A0A7G2FKV9_ARATH</name>